<comment type="caution">
    <text evidence="2">The sequence shown here is derived from an EMBL/GenBank/DDBJ whole genome shotgun (WGS) entry which is preliminary data.</text>
</comment>
<reference evidence="2 3" key="1">
    <citation type="submission" date="2023-08" db="EMBL/GenBank/DDBJ databases">
        <authorList>
            <person name="Palmer J.M."/>
        </authorList>
    </citation>
    <scope>NUCLEOTIDE SEQUENCE [LARGE SCALE GENOMIC DNA]</scope>
    <source>
        <strain evidence="2 3">TWF481</strain>
    </source>
</reference>
<protein>
    <recommendedName>
        <fullName evidence="4">F-box domain-containing protein</fullName>
    </recommendedName>
</protein>
<sequence>MEPAMPNLPGLPRNSAAPELEASNAQVPQQSPLLNLPLDIFLPICEHAGLKAQIALSLTTKRLRYLSPPKENLSFGDSLCVSQIYRQFIPPRVIKRAHPGPRFSLGGTSSDSDPEGQTRGIDCQFCLQPLCSPRCSSALFLDVGTGVFFPASLYPVSRAELLCYPDQMIKEHEFGRNLQRGGPNAFGRRVRYSTIWCEHHRCPRDIFTKSNPTGKKTGKSALAKEKTRHVFEKLKISSSKPAPFDPEEKLKFEQDLHDELGYHRRRNEISRVWMGGRFFVGYRSIPGSPAPSIEPVYERFFYDILCRHCLHLHLRDQPRRTIIPTKSWSDYYIGEYGCACNWTGILNTSGCGTCGISTVKFTQIDAFDPTTKTGKLAGLKERYPFYLATDCRIELEVGAKRPGKVEDTEPEVNEYDRWKDIAWRKNGFRPVDEHDVDHEIQRIVPRLPEMVEKHLKIVRGDILTGMPPPGNVRISDLPYPVLKRILVYVLGEDGDGVMEKKDLAACLRAGYSLFKAWYGEDAVWSAREWMKQEVRDMNRGFYM</sequence>
<accession>A0AAV9W0N8</accession>
<proteinExistence type="predicted"/>
<dbReference type="AlphaFoldDB" id="A0AAV9W0N8"/>
<evidence type="ECO:0008006" key="4">
    <source>
        <dbReference type="Google" id="ProtNLM"/>
    </source>
</evidence>
<gene>
    <name evidence="2" type="ORF">TWF481_011602</name>
</gene>
<evidence type="ECO:0000313" key="2">
    <source>
        <dbReference type="EMBL" id="KAK6499033.1"/>
    </source>
</evidence>
<dbReference type="Proteomes" id="UP001370758">
    <property type="component" value="Unassembled WGS sequence"/>
</dbReference>
<name>A0AAV9W0N8_9PEZI</name>
<organism evidence="2 3">
    <name type="scientific">Arthrobotrys musiformis</name>
    <dbReference type="NCBI Taxonomy" id="47236"/>
    <lineage>
        <taxon>Eukaryota</taxon>
        <taxon>Fungi</taxon>
        <taxon>Dikarya</taxon>
        <taxon>Ascomycota</taxon>
        <taxon>Pezizomycotina</taxon>
        <taxon>Orbiliomycetes</taxon>
        <taxon>Orbiliales</taxon>
        <taxon>Orbiliaceae</taxon>
        <taxon>Arthrobotrys</taxon>
    </lineage>
</organism>
<evidence type="ECO:0000256" key="1">
    <source>
        <dbReference type="SAM" id="MobiDB-lite"/>
    </source>
</evidence>
<dbReference type="EMBL" id="JAVHJL010000008">
    <property type="protein sequence ID" value="KAK6499033.1"/>
    <property type="molecule type" value="Genomic_DNA"/>
</dbReference>
<keyword evidence="3" id="KW-1185">Reference proteome</keyword>
<evidence type="ECO:0000313" key="3">
    <source>
        <dbReference type="Proteomes" id="UP001370758"/>
    </source>
</evidence>
<feature type="region of interest" description="Disordered" evidence="1">
    <location>
        <begin position="1"/>
        <end position="25"/>
    </location>
</feature>